<feature type="transmembrane region" description="Helical" evidence="6">
    <location>
        <begin position="75"/>
        <end position="96"/>
    </location>
</feature>
<sequence length="748" mass="84246">MLDTKDMVQQKTWLHSVLFWLIAVALVSTLVAFRYVFMGLGFIKAMAFFIAVDLTVVLYGYLIIKREADLPSANWLTWTMTVWLTILGLTTIFAIHPFVSFWGSTGRVFGLVTWLHLGALFYVMVGFLRNRHEWLTLLRVIIGGSAIVVLYGLGQAIAIPFIAQAQNYRVDSLIGNAVFLAGYLTILLPMTVISALTAETLWLKRGLWTIALLQLAVILLTASRGGLVTVVVTAIILLITWGIRYRRRGLIWISVAVIALALFTGTIVQQYADSEVVQNVTLFRRISQITLSDQTVKGRLLAWQSGWLAWQERPWLGWGLENYGVAFNLNYQPALESISMQETWVDRGHNWVIDTLVMTGLVGLAAYLALLLTALWTAWKLIYRSREKWQTAFGFVILGGLSAMVVFNLFAFDTITTLPVIGFLLALTATHANSSRPKVAGAFWGWATIVLAIMSAYFCFIQPVIVNKTVSRAIVDYYHQDFDVAFKKIDQALDAGTWLDNGIRSRLIDLGGVAYDNVQTDAELKTAVEPYLAQITELVKDTIVHEPYSAFYYNRLVSFYAKLALWDASYLSKAEDALKVLINMAPDRPGSRLTGGHLYTTVGQYAQANDYYDQAIALYPAWGEPYFHKALVAAYLDHPADTESYLNKAKELGYNIFVFDNLNVLAGIFENQSHLELAEKYRRLIVEKLPKEINGYVGLAGFYYRRGQPDLTYDYIIMALRIDPTNQTAQSLVEVLNQIDPKYKIPDF</sequence>
<dbReference type="InterPro" id="IPR011990">
    <property type="entry name" value="TPR-like_helical_dom_sf"/>
</dbReference>
<dbReference type="GO" id="GO:0016020">
    <property type="term" value="C:membrane"/>
    <property type="evidence" value="ECO:0007669"/>
    <property type="project" value="UniProtKB-SubCell"/>
</dbReference>
<evidence type="ECO:0000256" key="4">
    <source>
        <dbReference type="ARBA" id="ARBA00023136"/>
    </source>
</evidence>
<feature type="transmembrane region" description="Helical" evidence="6">
    <location>
        <begin position="250"/>
        <end position="272"/>
    </location>
</feature>
<reference evidence="8 9" key="1">
    <citation type="journal article" date="2016" name="Nat. Commun.">
        <title>Thousands of microbial genomes shed light on interconnected biogeochemical processes in an aquifer system.</title>
        <authorList>
            <person name="Anantharaman K."/>
            <person name="Brown C.T."/>
            <person name="Hug L.A."/>
            <person name="Sharon I."/>
            <person name="Castelle C.J."/>
            <person name="Probst A.J."/>
            <person name="Thomas B.C."/>
            <person name="Singh A."/>
            <person name="Wilkins M.J."/>
            <person name="Karaoz U."/>
            <person name="Brodie E.L."/>
            <person name="Williams K.H."/>
            <person name="Hubbard S.S."/>
            <person name="Banfield J.F."/>
        </authorList>
    </citation>
    <scope>NUCLEOTIDE SEQUENCE [LARGE SCALE GENOMIC DNA]</scope>
</reference>
<keyword evidence="2 6" id="KW-0812">Transmembrane</keyword>
<feature type="transmembrane region" description="Helical" evidence="6">
    <location>
        <begin position="12"/>
        <end position="36"/>
    </location>
</feature>
<protein>
    <recommendedName>
        <fullName evidence="7">O-antigen ligase-related domain-containing protein</fullName>
    </recommendedName>
</protein>
<comment type="caution">
    <text evidence="8">The sequence shown here is derived from an EMBL/GenBank/DDBJ whole genome shotgun (WGS) entry which is preliminary data.</text>
</comment>
<dbReference type="Gene3D" id="1.25.40.10">
    <property type="entry name" value="Tetratricopeptide repeat domain"/>
    <property type="match status" value="1"/>
</dbReference>
<keyword evidence="5" id="KW-0802">TPR repeat</keyword>
<feature type="transmembrane region" description="Helical" evidence="6">
    <location>
        <begin position="226"/>
        <end position="243"/>
    </location>
</feature>
<accession>A0A1F4NQ70</accession>
<evidence type="ECO:0000256" key="2">
    <source>
        <dbReference type="ARBA" id="ARBA00022692"/>
    </source>
</evidence>
<dbReference type="InterPro" id="IPR007016">
    <property type="entry name" value="O-antigen_ligase-rel_domated"/>
</dbReference>
<feature type="transmembrane region" description="Helical" evidence="6">
    <location>
        <begin position="202"/>
        <end position="220"/>
    </location>
</feature>
<feature type="transmembrane region" description="Helical" evidence="6">
    <location>
        <begin position="391"/>
        <end position="410"/>
    </location>
</feature>
<evidence type="ECO:0000256" key="6">
    <source>
        <dbReference type="SAM" id="Phobius"/>
    </source>
</evidence>
<evidence type="ECO:0000259" key="7">
    <source>
        <dbReference type="Pfam" id="PF04932"/>
    </source>
</evidence>
<feature type="transmembrane region" description="Helical" evidence="6">
    <location>
        <begin position="356"/>
        <end position="379"/>
    </location>
</feature>
<feature type="transmembrane region" description="Helical" evidence="6">
    <location>
        <begin position="140"/>
        <end position="162"/>
    </location>
</feature>
<feature type="transmembrane region" description="Helical" evidence="6">
    <location>
        <begin position="174"/>
        <end position="195"/>
    </location>
</feature>
<feature type="domain" description="O-antigen ligase-related" evidence="7">
    <location>
        <begin position="211"/>
        <end position="368"/>
    </location>
</feature>
<dbReference type="EMBL" id="METD01000001">
    <property type="protein sequence ID" value="OGB73506.1"/>
    <property type="molecule type" value="Genomic_DNA"/>
</dbReference>
<comment type="subcellular location">
    <subcellularLocation>
        <location evidence="1">Membrane</location>
        <topology evidence="1">Multi-pass membrane protein</topology>
    </subcellularLocation>
</comment>
<dbReference type="PANTHER" id="PTHR37422">
    <property type="entry name" value="TEICHURONIC ACID BIOSYNTHESIS PROTEIN TUAE"/>
    <property type="match status" value="1"/>
</dbReference>
<dbReference type="InterPro" id="IPR019734">
    <property type="entry name" value="TPR_rpt"/>
</dbReference>
<dbReference type="InterPro" id="IPR051533">
    <property type="entry name" value="WaaL-like"/>
</dbReference>
<dbReference type="Pfam" id="PF04932">
    <property type="entry name" value="Wzy_C"/>
    <property type="match status" value="1"/>
</dbReference>
<evidence type="ECO:0000256" key="3">
    <source>
        <dbReference type="ARBA" id="ARBA00022989"/>
    </source>
</evidence>
<dbReference type="PANTHER" id="PTHR37422:SF13">
    <property type="entry name" value="LIPOPOLYSACCHARIDE BIOSYNTHESIS PROTEIN PA4999-RELATED"/>
    <property type="match status" value="1"/>
</dbReference>
<feature type="transmembrane region" description="Helical" evidence="6">
    <location>
        <begin position="108"/>
        <end position="128"/>
    </location>
</feature>
<evidence type="ECO:0000313" key="8">
    <source>
        <dbReference type="EMBL" id="OGB73506.1"/>
    </source>
</evidence>
<keyword evidence="4 6" id="KW-0472">Membrane</keyword>
<dbReference type="SUPFAM" id="SSF48452">
    <property type="entry name" value="TPR-like"/>
    <property type="match status" value="1"/>
</dbReference>
<organism evidence="8 9">
    <name type="scientific">candidate division Kazan bacterium RIFCSPLOWO2_01_FULL_45_19</name>
    <dbReference type="NCBI Taxonomy" id="1798538"/>
    <lineage>
        <taxon>Bacteria</taxon>
        <taxon>Bacteria division Kazan-3B-28</taxon>
    </lineage>
</organism>
<name>A0A1F4NQ70_UNCK3</name>
<feature type="transmembrane region" description="Helical" evidence="6">
    <location>
        <begin position="416"/>
        <end position="432"/>
    </location>
</feature>
<dbReference type="Proteomes" id="UP000178085">
    <property type="component" value="Unassembled WGS sequence"/>
</dbReference>
<proteinExistence type="predicted"/>
<feature type="transmembrane region" description="Helical" evidence="6">
    <location>
        <begin position="444"/>
        <end position="465"/>
    </location>
</feature>
<evidence type="ECO:0000256" key="5">
    <source>
        <dbReference type="PROSITE-ProRule" id="PRU00339"/>
    </source>
</evidence>
<dbReference type="AlphaFoldDB" id="A0A1F4NQ70"/>
<evidence type="ECO:0000256" key="1">
    <source>
        <dbReference type="ARBA" id="ARBA00004141"/>
    </source>
</evidence>
<dbReference type="PROSITE" id="PS50005">
    <property type="entry name" value="TPR"/>
    <property type="match status" value="1"/>
</dbReference>
<evidence type="ECO:0000313" key="9">
    <source>
        <dbReference type="Proteomes" id="UP000178085"/>
    </source>
</evidence>
<gene>
    <name evidence="8" type="ORF">A3K51_01475</name>
</gene>
<keyword evidence="3 6" id="KW-1133">Transmembrane helix</keyword>
<feature type="transmembrane region" description="Helical" evidence="6">
    <location>
        <begin position="42"/>
        <end position="63"/>
    </location>
</feature>
<feature type="repeat" description="TPR" evidence="5">
    <location>
        <begin position="589"/>
        <end position="622"/>
    </location>
</feature>